<evidence type="ECO:0000313" key="1">
    <source>
        <dbReference type="EMBL" id="NKE57037.1"/>
    </source>
</evidence>
<comment type="caution">
    <text evidence="1">The sequence shown here is derived from an EMBL/GenBank/DDBJ whole genome shotgun (WGS) entry which is preliminary data.</text>
</comment>
<accession>A0ABX1FEF7</accession>
<organism evidence="1 2">
    <name type="scientific">Lentzea indica</name>
    <dbReference type="NCBI Taxonomy" id="2604800"/>
    <lineage>
        <taxon>Bacteria</taxon>
        <taxon>Bacillati</taxon>
        <taxon>Actinomycetota</taxon>
        <taxon>Actinomycetes</taxon>
        <taxon>Pseudonocardiales</taxon>
        <taxon>Pseudonocardiaceae</taxon>
        <taxon>Lentzea</taxon>
    </lineage>
</organism>
<dbReference type="EMBL" id="VSRL01000024">
    <property type="protein sequence ID" value="NKE57037.1"/>
    <property type="molecule type" value="Genomic_DNA"/>
</dbReference>
<evidence type="ECO:0000313" key="2">
    <source>
        <dbReference type="Proteomes" id="UP001515943"/>
    </source>
</evidence>
<feature type="non-terminal residue" evidence="1">
    <location>
        <position position="77"/>
    </location>
</feature>
<sequence length="77" mass="7763">MARSLPGSATAWLTLGFGEGVFAGGTVVAGFGDGALTLGFGDGALTGGVAGVRRVDEGAVGRWRVGRWRVGRSARAR</sequence>
<protein>
    <submittedName>
        <fullName evidence="1">Uncharacterized protein</fullName>
    </submittedName>
</protein>
<name>A0ABX1FEF7_9PSEU</name>
<reference evidence="1 2" key="1">
    <citation type="submission" date="2019-08" db="EMBL/GenBank/DDBJ databases">
        <title>Lentzea from Indian Himalayas.</title>
        <authorList>
            <person name="Mandal S."/>
            <person name="Mallick Gupta A."/>
            <person name="Maiti P.K."/>
            <person name="Sarkar J."/>
            <person name="Mandal S."/>
        </authorList>
    </citation>
    <scope>NUCLEOTIDE SEQUENCE [LARGE SCALE GENOMIC DNA]</scope>
    <source>
        <strain evidence="1 2">PSKA42</strain>
    </source>
</reference>
<keyword evidence="2" id="KW-1185">Reference proteome</keyword>
<dbReference type="Proteomes" id="UP001515943">
    <property type="component" value="Unassembled WGS sequence"/>
</dbReference>
<proteinExistence type="predicted"/>
<gene>
    <name evidence="1" type="ORF">FXN61_09380</name>
</gene>